<feature type="transmembrane region" description="Helical" evidence="1">
    <location>
        <begin position="6"/>
        <end position="22"/>
    </location>
</feature>
<feature type="transmembrane region" description="Helical" evidence="1">
    <location>
        <begin position="43"/>
        <end position="60"/>
    </location>
</feature>
<gene>
    <name evidence="2" type="ORF">RB2654_05727</name>
</gene>
<evidence type="ECO:0008006" key="4">
    <source>
        <dbReference type="Google" id="ProtNLM"/>
    </source>
</evidence>
<dbReference type="HOGENOM" id="CLU_179416_2_0_5"/>
<sequence length="61" mass="6683">MSWLFLGLGLALVFEGLIFALLPGRLENILATIATMSRDRRRVVGLVAIAFGVALVWLANR</sequence>
<keyword evidence="1" id="KW-1133">Transmembrane helix</keyword>
<keyword evidence="1" id="KW-0472">Membrane</keyword>
<proteinExistence type="predicted"/>
<protein>
    <recommendedName>
        <fullName evidence="4">DUF2065 domain-containing protein</fullName>
    </recommendedName>
</protein>
<dbReference type="InterPro" id="IPR019201">
    <property type="entry name" value="DUF2065"/>
</dbReference>
<accession>A3VLW1</accession>
<dbReference type="Pfam" id="PF09838">
    <property type="entry name" value="DUF2065"/>
    <property type="match status" value="1"/>
</dbReference>
<comment type="caution">
    <text evidence="2">The sequence shown here is derived from an EMBL/GenBank/DDBJ whole genome shotgun (WGS) entry which is preliminary data.</text>
</comment>
<reference evidence="2 3" key="1">
    <citation type="journal article" date="2010" name="J. Bacteriol.">
        <title>Genome sequences of Pelagibaca bermudensis HTCC2601T and Maritimibacter alkaliphilus HTCC2654T, the type strains of two marine Roseobacter genera.</title>
        <authorList>
            <person name="Thrash J.C."/>
            <person name="Cho J.C."/>
            <person name="Ferriera S."/>
            <person name="Johnson J."/>
            <person name="Vergin K.L."/>
            <person name="Giovannoni S.J."/>
        </authorList>
    </citation>
    <scope>NUCLEOTIDE SEQUENCE [LARGE SCALE GENOMIC DNA]</scope>
    <source>
        <strain evidence="2 3">HTCC2654</strain>
    </source>
</reference>
<keyword evidence="3" id="KW-1185">Reference proteome</keyword>
<dbReference type="Proteomes" id="UP000002931">
    <property type="component" value="Unassembled WGS sequence"/>
</dbReference>
<organism evidence="2 3">
    <name type="scientific">Maritimibacter alkaliphilus HTCC2654</name>
    <dbReference type="NCBI Taxonomy" id="314271"/>
    <lineage>
        <taxon>Bacteria</taxon>
        <taxon>Pseudomonadati</taxon>
        <taxon>Pseudomonadota</taxon>
        <taxon>Alphaproteobacteria</taxon>
        <taxon>Rhodobacterales</taxon>
        <taxon>Roseobacteraceae</taxon>
        <taxon>Maritimibacter</taxon>
    </lineage>
</organism>
<name>A3VLW1_9RHOB</name>
<evidence type="ECO:0000256" key="1">
    <source>
        <dbReference type="SAM" id="Phobius"/>
    </source>
</evidence>
<dbReference type="OrthoDB" id="9815199at2"/>
<dbReference type="RefSeq" id="WP_008329600.1">
    <property type="nucleotide sequence ID" value="NZ_CH902578.1"/>
</dbReference>
<evidence type="ECO:0000313" key="2">
    <source>
        <dbReference type="EMBL" id="EAQ10796.1"/>
    </source>
</evidence>
<keyword evidence="1" id="KW-0812">Transmembrane</keyword>
<dbReference type="EMBL" id="AAMT01000025">
    <property type="protein sequence ID" value="EAQ10796.1"/>
    <property type="molecule type" value="Genomic_DNA"/>
</dbReference>
<dbReference type="STRING" id="314271.RB2654_05727"/>
<dbReference type="AlphaFoldDB" id="A3VLW1"/>
<evidence type="ECO:0000313" key="3">
    <source>
        <dbReference type="Proteomes" id="UP000002931"/>
    </source>
</evidence>